<dbReference type="AlphaFoldDB" id="A0A368UYU5"/>
<dbReference type="Proteomes" id="UP000252733">
    <property type="component" value="Unassembled WGS sequence"/>
</dbReference>
<accession>A0A368UYU5</accession>
<dbReference type="EMBL" id="QPIZ01000013">
    <property type="protein sequence ID" value="RCW33245.1"/>
    <property type="molecule type" value="Genomic_DNA"/>
</dbReference>
<reference evidence="1 2" key="1">
    <citation type="submission" date="2018-07" db="EMBL/GenBank/DDBJ databases">
        <title>Freshwater and sediment microbial communities from various areas in North America, analyzing microbe dynamics in response to fracking.</title>
        <authorList>
            <person name="Lamendella R."/>
        </authorList>
    </citation>
    <scope>NUCLEOTIDE SEQUENCE [LARGE SCALE GENOMIC DNA]</scope>
    <source>
        <strain evidence="1 2">160A</strain>
    </source>
</reference>
<gene>
    <name evidence="1" type="ORF">DFO77_11310</name>
</gene>
<keyword evidence="2" id="KW-1185">Reference proteome</keyword>
<name>A0A368UYU5_9BACT</name>
<protein>
    <submittedName>
        <fullName evidence="1">Uncharacterized protein</fullName>
    </submittedName>
</protein>
<evidence type="ECO:0000313" key="1">
    <source>
        <dbReference type="EMBL" id="RCW33245.1"/>
    </source>
</evidence>
<proteinExistence type="predicted"/>
<organism evidence="1 2">
    <name type="scientific">Marinilabilia salmonicolor</name>
    <dbReference type="NCBI Taxonomy" id="989"/>
    <lineage>
        <taxon>Bacteria</taxon>
        <taxon>Pseudomonadati</taxon>
        <taxon>Bacteroidota</taxon>
        <taxon>Bacteroidia</taxon>
        <taxon>Marinilabiliales</taxon>
        <taxon>Marinilabiliaceae</taxon>
        <taxon>Marinilabilia</taxon>
    </lineage>
</organism>
<comment type="caution">
    <text evidence="1">The sequence shown here is derived from an EMBL/GenBank/DDBJ whole genome shotgun (WGS) entry which is preliminary data.</text>
</comment>
<evidence type="ECO:0000313" key="2">
    <source>
        <dbReference type="Proteomes" id="UP000252733"/>
    </source>
</evidence>
<sequence length="35" mass="3683">MAIGAVSVQNVGFARPGIPKNAEFPIVNEYFSGMA</sequence>